<name>A0ABP5M573_9ACTN</name>
<gene>
    <name evidence="2" type="ORF">GCM10009760_60990</name>
</gene>
<reference evidence="3" key="1">
    <citation type="journal article" date="2019" name="Int. J. Syst. Evol. Microbiol.">
        <title>The Global Catalogue of Microorganisms (GCM) 10K type strain sequencing project: providing services to taxonomists for standard genome sequencing and annotation.</title>
        <authorList>
            <consortium name="The Broad Institute Genomics Platform"/>
            <consortium name="The Broad Institute Genome Sequencing Center for Infectious Disease"/>
            <person name="Wu L."/>
            <person name="Ma J."/>
        </authorList>
    </citation>
    <scope>NUCLEOTIDE SEQUENCE [LARGE SCALE GENOMIC DNA]</scope>
    <source>
        <strain evidence="3">JCM 14560</strain>
    </source>
</reference>
<feature type="region of interest" description="Disordered" evidence="1">
    <location>
        <begin position="71"/>
        <end position="101"/>
    </location>
</feature>
<organism evidence="2 3">
    <name type="scientific">Kitasatospora kazusensis</name>
    <dbReference type="NCBI Taxonomy" id="407974"/>
    <lineage>
        <taxon>Bacteria</taxon>
        <taxon>Bacillati</taxon>
        <taxon>Actinomycetota</taxon>
        <taxon>Actinomycetes</taxon>
        <taxon>Kitasatosporales</taxon>
        <taxon>Streptomycetaceae</taxon>
        <taxon>Kitasatospora</taxon>
    </lineage>
</organism>
<keyword evidence="3" id="KW-1185">Reference proteome</keyword>
<dbReference type="Proteomes" id="UP001422759">
    <property type="component" value="Unassembled WGS sequence"/>
</dbReference>
<sequence length="101" mass="11221">MLYLTVVPFLDDLDASVRDTALSAALAFGEHPGLAGHRDGLAERARQLLRTSDTRWRRRQAIDALTAWNHDTTGLTRPGDDNRSPYASDLAEADWYPGPPF</sequence>
<dbReference type="RefSeq" id="WP_344469492.1">
    <property type="nucleotide sequence ID" value="NZ_BAAANT010000066.1"/>
</dbReference>
<proteinExistence type="predicted"/>
<dbReference type="EMBL" id="BAAANT010000066">
    <property type="protein sequence ID" value="GAA2158188.1"/>
    <property type="molecule type" value="Genomic_DNA"/>
</dbReference>
<evidence type="ECO:0000313" key="2">
    <source>
        <dbReference type="EMBL" id="GAA2158188.1"/>
    </source>
</evidence>
<evidence type="ECO:0000256" key="1">
    <source>
        <dbReference type="SAM" id="MobiDB-lite"/>
    </source>
</evidence>
<comment type="caution">
    <text evidence="2">The sequence shown here is derived from an EMBL/GenBank/DDBJ whole genome shotgun (WGS) entry which is preliminary data.</text>
</comment>
<evidence type="ECO:0000313" key="3">
    <source>
        <dbReference type="Proteomes" id="UP001422759"/>
    </source>
</evidence>
<accession>A0ABP5M573</accession>
<evidence type="ECO:0008006" key="4">
    <source>
        <dbReference type="Google" id="ProtNLM"/>
    </source>
</evidence>
<protein>
    <recommendedName>
        <fullName evidence="4">HEAT repeat domain-containing protein</fullName>
    </recommendedName>
</protein>